<dbReference type="SMART" id="SM00236">
    <property type="entry name" value="fCBD"/>
    <property type="match status" value="1"/>
</dbReference>
<feature type="compositionally biased region" description="Low complexity" evidence="2">
    <location>
        <begin position="93"/>
        <end position="129"/>
    </location>
</feature>
<accession>A0A421G5T4</accession>
<sequence>MSTSASISTAASTWSEPDSSEGSGSSVAHAGGDTGDSNSVDTDASVDVDASASLDVDGSLGVGVDTSLGSDGGTPSVVAGSSGGSVDTGGSVGVDVASSVGVDASAGTDSSTWWSSLSSMWSRSGSSEGSVGGDTPAPGNMASSTSGGAGSAAQMSQPPETPSPTTEMPSSMTASPDDGVTPTKIPMPSTEAPGANPGSDVEKDSSVATDGSVNTDVSAQTDAPTSTTPGISSGSTTSATSEPSNPDGDATQAPVPGVTIRNTDGGSSAAIAGQWVLIKPWQQCGGMNFDYSSYVSGDVFTDSLAKLGCTAGNKCVDVNPWYFQCQPPTFLVTKRAVEKASITRATGSGHFRTGMILR</sequence>
<reference evidence="4 5" key="1">
    <citation type="submission" date="2018-07" db="EMBL/GenBank/DDBJ databases">
        <title>Genome sequencing of oomycete isolates from Chile give support for New Zealand origin for Phytophthora kernoviae and make available the first Nothophytophthora sp. genome.</title>
        <authorList>
            <person name="Studholme D.J."/>
            <person name="Sanfuentes E."/>
            <person name="Panda P."/>
            <person name="Hill R."/>
            <person name="Sambles C."/>
            <person name="Grant M."/>
            <person name="Williams N.M."/>
            <person name="Mcdougal R.L."/>
        </authorList>
    </citation>
    <scope>NUCLEOTIDE SEQUENCE [LARGE SCALE GENOMIC DNA]</scope>
    <source>
        <strain evidence="4">Chile7</strain>
    </source>
</reference>
<evidence type="ECO:0000256" key="1">
    <source>
        <dbReference type="ARBA" id="ARBA00022729"/>
    </source>
</evidence>
<feature type="compositionally biased region" description="Low complexity" evidence="2">
    <location>
        <begin position="36"/>
        <end position="59"/>
    </location>
</feature>
<feature type="compositionally biased region" description="Low complexity" evidence="2">
    <location>
        <begin position="142"/>
        <end position="173"/>
    </location>
</feature>
<protein>
    <recommendedName>
        <fullName evidence="3">CBM1 domain-containing protein</fullName>
    </recommendedName>
</protein>
<dbReference type="EMBL" id="MBAD02000643">
    <property type="protein sequence ID" value="RLN64775.1"/>
    <property type="molecule type" value="Genomic_DNA"/>
</dbReference>
<dbReference type="InterPro" id="IPR000254">
    <property type="entry name" value="CBD"/>
</dbReference>
<name>A0A421G5T4_9STRA</name>
<dbReference type="GO" id="GO:0005576">
    <property type="term" value="C:extracellular region"/>
    <property type="evidence" value="ECO:0007669"/>
    <property type="project" value="InterPro"/>
</dbReference>
<feature type="compositionally biased region" description="Low complexity" evidence="2">
    <location>
        <begin position="223"/>
        <end position="241"/>
    </location>
</feature>
<feature type="compositionally biased region" description="Low complexity" evidence="2">
    <location>
        <begin position="1"/>
        <end position="26"/>
    </location>
</feature>
<evidence type="ECO:0000313" key="4">
    <source>
        <dbReference type="EMBL" id="RLN64775.1"/>
    </source>
</evidence>
<organism evidence="4 5">
    <name type="scientific">Phytophthora kernoviae</name>
    <dbReference type="NCBI Taxonomy" id="325452"/>
    <lineage>
        <taxon>Eukaryota</taxon>
        <taxon>Sar</taxon>
        <taxon>Stramenopiles</taxon>
        <taxon>Oomycota</taxon>
        <taxon>Peronosporomycetes</taxon>
        <taxon>Peronosporales</taxon>
        <taxon>Peronosporaceae</taxon>
        <taxon>Phytophthora</taxon>
    </lineage>
</organism>
<proteinExistence type="predicted"/>
<evidence type="ECO:0000313" key="5">
    <source>
        <dbReference type="Proteomes" id="UP000284657"/>
    </source>
</evidence>
<evidence type="ECO:0000256" key="2">
    <source>
        <dbReference type="SAM" id="MobiDB-lite"/>
    </source>
</evidence>
<feature type="compositionally biased region" description="Gly residues" evidence="2">
    <location>
        <begin position="81"/>
        <end position="92"/>
    </location>
</feature>
<feature type="domain" description="CBM1" evidence="3">
    <location>
        <begin position="276"/>
        <end position="326"/>
    </location>
</feature>
<feature type="region of interest" description="Disordered" evidence="2">
    <location>
        <begin position="1"/>
        <end position="262"/>
    </location>
</feature>
<feature type="compositionally biased region" description="Polar residues" evidence="2">
    <location>
        <begin position="206"/>
        <end position="222"/>
    </location>
</feature>
<gene>
    <name evidence="4" type="ORF">BBJ29_007713</name>
</gene>
<dbReference type="GO" id="GO:0005975">
    <property type="term" value="P:carbohydrate metabolic process"/>
    <property type="evidence" value="ECO:0007669"/>
    <property type="project" value="InterPro"/>
</dbReference>
<dbReference type="GO" id="GO:0030248">
    <property type="term" value="F:cellulose binding"/>
    <property type="evidence" value="ECO:0007669"/>
    <property type="project" value="InterPro"/>
</dbReference>
<keyword evidence="1" id="KW-0732">Signal</keyword>
<dbReference type="Proteomes" id="UP000284657">
    <property type="component" value="Unassembled WGS sequence"/>
</dbReference>
<evidence type="ECO:0000259" key="3">
    <source>
        <dbReference type="PROSITE" id="PS51164"/>
    </source>
</evidence>
<comment type="caution">
    <text evidence="4">The sequence shown here is derived from an EMBL/GenBank/DDBJ whole genome shotgun (WGS) entry which is preliminary data.</text>
</comment>
<dbReference type="AlphaFoldDB" id="A0A421G5T4"/>
<dbReference type="PROSITE" id="PS51164">
    <property type="entry name" value="CBM1_2"/>
    <property type="match status" value="1"/>
</dbReference>